<evidence type="ECO:0000313" key="7">
    <source>
        <dbReference type="Proteomes" id="UP000193144"/>
    </source>
</evidence>
<keyword evidence="3" id="KW-0539">Nucleus</keyword>
<dbReference type="EMBL" id="MCFA01000001">
    <property type="protein sequence ID" value="ORY19771.1"/>
    <property type="molecule type" value="Genomic_DNA"/>
</dbReference>
<feature type="domain" description="Zn(2)-C6 fungal-type" evidence="5">
    <location>
        <begin position="55"/>
        <end position="87"/>
    </location>
</feature>
<protein>
    <recommendedName>
        <fullName evidence="5">Zn(2)-C6 fungal-type domain-containing protein</fullName>
    </recommendedName>
</protein>
<feature type="compositionally biased region" description="Low complexity" evidence="4">
    <location>
        <begin position="1"/>
        <end position="18"/>
    </location>
</feature>
<keyword evidence="2" id="KW-0479">Metal-binding</keyword>
<dbReference type="Proteomes" id="UP000193144">
    <property type="component" value="Unassembled WGS sequence"/>
</dbReference>
<keyword evidence="7" id="KW-1185">Reference proteome</keyword>
<reference evidence="6 7" key="1">
    <citation type="submission" date="2016-07" db="EMBL/GenBank/DDBJ databases">
        <title>Pervasive Adenine N6-methylation of Active Genes in Fungi.</title>
        <authorList>
            <consortium name="DOE Joint Genome Institute"/>
            <person name="Mondo S.J."/>
            <person name="Dannebaum R.O."/>
            <person name="Kuo R.C."/>
            <person name="Labutti K."/>
            <person name="Haridas S."/>
            <person name="Kuo A."/>
            <person name="Salamov A."/>
            <person name="Ahrendt S.R."/>
            <person name="Lipzen A."/>
            <person name="Sullivan W."/>
            <person name="Andreopoulos W.B."/>
            <person name="Clum A."/>
            <person name="Lindquist E."/>
            <person name="Daum C."/>
            <person name="Ramamoorthy G.K."/>
            <person name="Gryganskyi A."/>
            <person name="Culley D."/>
            <person name="Magnuson J.K."/>
            <person name="James T.Y."/>
            <person name="O'Malley M.A."/>
            <person name="Stajich J.E."/>
            <person name="Spatafora J.W."/>
            <person name="Visel A."/>
            <person name="Grigoriev I.V."/>
        </authorList>
    </citation>
    <scope>NUCLEOTIDE SEQUENCE [LARGE SCALE GENOMIC DNA]</scope>
    <source>
        <strain evidence="6 7">CBS 115471</strain>
    </source>
</reference>
<evidence type="ECO:0000259" key="5">
    <source>
        <dbReference type="PROSITE" id="PS50048"/>
    </source>
</evidence>
<dbReference type="SMART" id="SM00906">
    <property type="entry name" value="Fungal_trans"/>
    <property type="match status" value="1"/>
</dbReference>
<sequence>MQFTSPSSESSGPTPITSLADPSRQPTAESGASASIATRAFLPRQPITRARKQLSCMPCRQGKLRCNREHPACDQCSKRSRHDACRYLAPPPKNRQSQNMRGRIKNLESLVVNLINQKSQEGDTDSSGIDLRLGYGNSNGIQGHDERVADAASFGQLHISNGGVETSYVGAGHWTSILEEIEDLKDGLDEEEAEDDFHEEVWDDVSARSTVTFGMPRPITKSGLIQEMPSKEEVDRLLPLWFNSADPLLYIIHAPTFQEEYKQFWKDPSSTSVMWIALLYSAMALGIILGPRNPGMNAAYAASYLAQAAERYQQLASSAMVLADISKNQPYTLEAMMIYGECVSDAMRMGELELQLQPTSDAEQTGYHRDPSNFKGISPFQGEMRRRVWHVLNMMDTLIAFAIGLPSMIRGVESDARAPQNLYDYDISVDMTELPKERPITELTPGLYTISKSRVCRIFAEAAELSQKVTPPRISTIMLLDKRLEEAHDMIPEGYRVRPMEESITDPPVLIMGRYNIELLYQKTRVPGAQLQKVWWYMASLSTYDWLLAAMVLCLEL</sequence>
<proteinExistence type="predicted"/>
<dbReference type="PANTHER" id="PTHR31001:SF49">
    <property type="entry name" value="ZN(II)2CYS6 TRANSCRIPTION FACTOR (EUROFUNG)"/>
    <property type="match status" value="1"/>
</dbReference>
<dbReference type="OrthoDB" id="9996127at2759"/>
<dbReference type="AlphaFoldDB" id="A0A1Y2AB85"/>
<evidence type="ECO:0000313" key="6">
    <source>
        <dbReference type="EMBL" id="ORY19771.1"/>
    </source>
</evidence>
<dbReference type="InterPro" id="IPR001138">
    <property type="entry name" value="Zn2Cys6_DnaBD"/>
</dbReference>
<dbReference type="InterPro" id="IPR007219">
    <property type="entry name" value="XnlR_reg_dom"/>
</dbReference>
<dbReference type="SMART" id="SM00066">
    <property type="entry name" value="GAL4"/>
    <property type="match status" value="1"/>
</dbReference>
<feature type="non-terminal residue" evidence="6">
    <location>
        <position position="557"/>
    </location>
</feature>
<accession>A0A1Y2AB85</accession>
<dbReference type="Pfam" id="PF00172">
    <property type="entry name" value="Zn_clus"/>
    <property type="match status" value="1"/>
</dbReference>
<dbReference type="GO" id="GO:0005634">
    <property type="term" value="C:nucleus"/>
    <property type="evidence" value="ECO:0007669"/>
    <property type="project" value="UniProtKB-SubCell"/>
</dbReference>
<dbReference type="GO" id="GO:0000981">
    <property type="term" value="F:DNA-binding transcription factor activity, RNA polymerase II-specific"/>
    <property type="evidence" value="ECO:0007669"/>
    <property type="project" value="InterPro"/>
</dbReference>
<dbReference type="PANTHER" id="PTHR31001">
    <property type="entry name" value="UNCHARACTERIZED TRANSCRIPTIONAL REGULATORY PROTEIN"/>
    <property type="match status" value="1"/>
</dbReference>
<dbReference type="InterPro" id="IPR050613">
    <property type="entry name" value="Sec_Metabolite_Reg"/>
</dbReference>
<feature type="region of interest" description="Disordered" evidence="4">
    <location>
        <begin position="1"/>
        <end position="34"/>
    </location>
</feature>
<comment type="caution">
    <text evidence="6">The sequence shown here is derived from an EMBL/GenBank/DDBJ whole genome shotgun (WGS) entry which is preliminary data.</text>
</comment>
<dbReference type="GO" id="GO:0003677">
    <property type="term" value="F:DNA binding"/>
    <property type="evidence" value="ECO:0007669"/>
    <property type="project" value="InterPro"/>
</dbReference>
<dbReference type="PROSITE" id="PS00463">
    <property type="entry name" value="ZN2_CY6_FUNGAL_1"/>
    <property type="match status" value="1"/>
</dbReference>
<dbReference type="PROSITE" id="PS50048">
    <property type="entry name" value="ZN2_CY6_FUNGAL_2"/>
    <property type="match status" value="1"/>
</dbReference>
<dbReference type="GO" id="GO:0008270">
    <property type="term" value="F:zinc ion binding"/>
    <property type="evidence" value="ECO:0007669"/>
    <property type="project" value="InterPro"/>
</dbReference>
<dbReference type="STRING" id="1231657.A0A1Y2AB85"/>
<dbReference type="SUPFAM" id="SSF57701">
    <property type="entry name" value="Zn2/Cys6 DNA-binding domain"/>
    <property type="match status" value="1"/>
</dbReference>
<evidence type="ECO:0000256" key="2">
    <source>
        <dbReference type="ARBA" id="ARBA00022723"/>
    </source>
</evidence>
<organism evidence="6 7">
    <name type="scientific">Clohesyomyces aquaticus</name>
    <dbReference type="NCBI Taxonomy" id="1231657"/>
    <lineage>
        <taxon>Eukaryota</taxon>
        <taxon>Fungi</taxon>
        <taxon>Dikarya</taxon>
        <taxon>Ascomycota</taxon>
        <taxon>Pezizomycotina</taxon>
        <taxon>Dothideomycetes</taxon>
        <taxon>Pleosporomycetidae</taxon>
        <taxon>Pleosporales</taxon>
        <taxon>Lindgomycetaceae</taxon>
        <taxon>Clohesyomyces</taxon>
    </lineage>
</organism>
<evidence type="ECO:0000256" key="3">
    <source>
        <dbReference type="ARBA" id="ARBA00023242"/>
    </source>
</evidence>
<name>A0A1Y2AB85_9PLEO</name>
<comment type="subcellular location">
    <subcellularLocation>
        <location evidence="1">Nucleus</location>
    </subcellularLocation>
</comment>
<dbReference type="GO" id="GO:0006351">
    <property type="term" value="P:DNA-templated transcription"/>
    <property type="evidence" value="ECO:0007669"/>
    <property type="project" value="InterPro"/>
</dbReference>
<gene>
    <name evidence="6" type="ORF">BCR34DRAFT_471233</name>
</gene>
<dbReference type="Pfam" id="PF04082">
    <property type="entry name" value="Fungal_trans"/>
    <property type="match status" value="1"/>
</dbReference>
<evidence type="ECO:0000256" key="4">
    <source>
        <dbReference type="SAM" id="MobiDB-lite"/>
    </source>
</evidence>
<dbReference type="CDD" id="cd12148">
    <property type="entry name" value="fungal_TF_MHR"/>
    <property type="match status" value="1"/>
</dbReference>
<feature type="compositionally biased region" description="Polar residues" evidence="4">
    <location>
        <begin position="24"/>
        <end position="34"/>
    </location>
</feature>
<dbReference type="InterPro" id="IPR036864">
    <property type="entry name" value="Zn2-C6_fun-type_DNA-bd_sf"/>
</dbReference>
<evidence type="ECO:0000256" key="1">
    <source>
        <dbReference type="ARBA" id="ARBA00004123"/>
    </source>
</evidence>
<dbReference type="CDD" id="cd00067">
    <property type="entry name" value="GAL4"/>
    <property type="match status" value="1"/>
</dbReference>
<dbReference type="Gene3D" id="4.10.240.10">
    <property type="entry name" value="Zn(2)-C6 fungal-type DNA-binding domain"/>
    <property type="match status" value="1"/>
</dbReference>